<dbReference type="EMBL" id="CAXDID020000109">
    <property type="protein sequence ID" value="CAL6029280.1"/>
    <property type="molecule type" value="Genomic_DNA"/>
</dbReference>
<proteinExistence type="predicted"/>
<dbReference type="Pfam" id="PF13516">
    <property type="entry name" value="LRR_6"/>
    <property type="match status" value="1"/>
</dbReference>
<name>A0AA86UIV2_9EUKA</name>
<dbReference type="InterPro" id="IPR032675">
    <property type="entry name" value="LRR_dom_sf"/>
</dbReference>
<comment type="caution">
    <text evidence="3">The sequence shown here is derived from an EMBL/GenBank/DDBJ whole genome shotgun (WGS) entry which is preliminary data.</text>
</comment>
<gene>
    <name evidence="3" type="ORF">HINF_LOCUS29358</name>
    <name evidence="4" type="ORF">HINF_LOCUS32215</name>
</gene>
<dbReference type="InterPro" id="IPR001611">
    <property type="entry name" value="Leu-rich_rpt"/>
</dbReference>
<evidence type="ECO:0000256" key="2">
    <source>
        <dbReference type="ARBA" id="ARBA00022737"/>
    </source>
</evidence>
<evidence type="ECO:0000313" key="4">
    <source>
        <dbReference type="EMBL" id="CAL6029280.1"/>
    </source>
</evidence>
<dbReference type="PROSITE" id="PS51450">
    <property type="entry name" value="LRR"/>
    <property type="match status" value="1"/>
</dbReference>
<keyword evidence="1" id="KW-0433">Leucine-rich repeat</keyword>
<evidence type="ECO:0000313" key="5">
    <source>
        <dbReference type="Proteomes" id="UP001642409"/>
    </source>
</evidence>
<dbReference type="AlphaFoldDB" id="A0AA86UIV2"/>
<evidence type="ECO:0000313" key="3">
    <source>
        <dbReference type="EMBL" id="CAI9941713.1"/>
    </source>
</evidence>
<dbReference type="InterPro" id="IPR025875">
    <property type="entry name" value="Leu-rich_rpt_4"/>
</dbReference>
<dbReference type="SUPFAM" id="SSF52058">
    <property type="entry name" value="L domain-like"/>
    <property type="match status" value="1"/>
</dbReference>
<dbReference type="Proteomes" id="UP001642409">
    <property type="component" value="Unassembled WGS sequence"/>
</dbReference>
<keyword evidence="2" id="KW-0677">Repeat</keyword>
<evidence type="ECO:0000256" key="1">
    <source>
        <dbReference type="ARBA" id="ARBA00022614"/>
    </source>
</evidence>
<dbReference type="Pfam" id="PF12799">
    <property type="entry name" value="LRR_4"/>
    <property type="match status" value="1"/>
</dbReference>
<accession>A0AA86UIV2</accession>
<organism evidence="3">
    <name type="scientific">Hexamita inflata</name>
    <dbReference type="NCBI Taxonomy" id="28002"/>
    <lineage>
        <taxon>Eukaryota</taxon>
        <taxon>Metamonada</taxon>
        <taxon>Diplomonadida</taxon>
        <taxon>Hexamitidae</taxon>
        <taxon>Hexamitinae</taxon>
        <taxon>Hexamita</taxon>
    </lineage>
</organism>
<protein>
    <recommendedName>
        <fullName evidence="6">Leucine-rich repeat domain-containing protein</fullName>
    </recommendedName>
</protein>
<keyword evidence="5" id="KW-1185">Reference proteome</keyword>
<reference evidence="4 5" key="2">
    <citation type="submission" date="2024-07" db="EMBL/GenBank/DDBJ databases">
        <authorList>
            <person name="Akdeniz Z."/>
        </authorList>
    </citation>
    <scope>NUCLEOTIDE SEQUENCE [LARGE SCALE GENOMIC DNA]</scope>
</reference>
<evidence type="ECO:0008006" key="6">
    <source>
        <dbReference type="Google" id="ProtNLM"/>
    </source>
</evidence>
<dbReference type="EMBL" id="CATOUU010000695">
    <property type="protein sequence ID" value="CAI9941713.1"/>
    <property type="molecule type" value="Genomic_DNA"/>
</dbReference>
<dbReference type="Gene3D" id="3.80.10.10">
    <property type="entry name" value="Ribonuclease Inhibitor"/>
    <property type="match status" value="1"/>
</dbReference>
<sequence length="74" mass="8535">MQRNKIQNVSVLGKMQNLKTLDLGRNKIDDISALKDLKLTELSLWRNNIKDIRYISSTLIELSLDYNQLTDISA</sequence>
<reference evidence="3" key="1">
    <citation type="submission" date="2023-06" db="EMBL/GenBank/DDBJ databases">
        <authorList>
            <person name="Kurt Z."/>
        </authorList>
    </citation>
    <scope>NUCLEOTIDE SEQUENCE</scope>
</reference>